<gene>
    <name evidence="3" type="ORF">IFR04_003154</name>
</gene>
<feature type="coiled-coil region" evidence="1">
    <location>
        <begin position="415"/>
        <end position="449"/>
    </location>
</feature>
<dbReference type="Gene3D" id="1.10.287.1490">
    <property type="match status" value="1"/>
</dbReference>
<proteinExistence type="predicted"/>
<feature type="compositionally biased region" description="Basic and acidic residues" evidence="2">
    <location>
        <begin position="126"/>
        <end position="174"/>
    </location>
</feature>
<evidence type="ECO:0000256" key="1">
    <source>
        <dbReference type="SAM" id="Coils"/>
    </source>
</evidence>
<organism evidence="3 4">
    <name type="scientific">Cadophora malorum</name>
    <dbReference type="NCBI Taxonomy" id="108018"/>
    <lineage>
        <taxon>Eukaryota</taxon>
        <taxon>Fungi</taxon>
        <taxon>Dikarya</taxon>
        <taxon>Ascomycota</taxon>
        <taxon>Pezizomycotina</taxon>
        <taxon>Leotiomycetes</taxon>
        <taxon>Helotiales</taxon>
        <taxon>Ploettnerulaceae</taxon>
        <taxon>Cadophora</taxon>
    </lineage>
</organism>
<name>A0A8H8BU22_9HELO</name>
<comment type="caution">
    <text evidence="3">The sequence shown here is derived from an EMBL/GenBank/DDBJ whole genome shotgun (WGS) entry which is preliminary data.</text>
</comment>
<reference evidence="3" key="1">
    <citation type="submission" date="2021-02" db="EMBL/GenBank/DDBJ databases">
        <title>Genome sequence Cadophora malorum strain M34.</title>
        <authorList>
            <person name="Stefanovic E."/>
            <person name="Vu D."/>
            <person name="Scully C."/>
            <person name="Dijksterhuis J."/>
            <person name="Roader J."/>
            <person name="Houbraken J."/>
        </authorList>
    </citation>
    <scope>NUCLEOTIDE SEQUENCE</scope>
    <source>
        <strain evidence="3">M34</strain>
    </source>
</reference>
<feature type="region of interest" description="Disordered" evidence="2">
    <location>
        <begin position="572"/>
        <end position="593"/>
    </location>
</feature>
<dbReference type="AlphaFoldDB" id="A0A8H8BU22"/>
<protein>
    <submittedName>
        <fullName evidence="3">Uncharacterized protein</fullName>
    </submittedName>
</protein>
<evidence type="ECO:0000313" key="3">
    <source>
        <dbReference type="EMBL" id="KAG4423729.1"/>
    </source>
</evidence>
<feature type="coiled-coil region" evidence="1">
    <location>
        <begin position="26"/>
        <end position="89"/>
    </location>
</feature>
<feature type="region of interest" description="Disordered" evidence="2">
    <location>
        <begin position="311"/>
        <end position="335"/>
    </location>
</feature>
<sequence>MSTSAPADECILPKCQVAKRNNVAHVARYNKLVESAAAEKKEVEERFAKELRCKNDKVKNEQQRFKRLEEGHATQIKALESKLKDLKERYLPEKRAADKCRKDHALINPGGATLVEDLASAKRRGDRLEREKGEVEKERDAEATRANAAEEKAAGLAGEKRALEKSSNDETSGLKKEIERLTGELELAHQNLSTANDTIRNQGEELIDFKSTKDKLAEIEELYLKKGEVLGLQNKLKKEKMENDEDKKAMDQAHSAAVNELKKKINDLEKEVSDLKIELDGEKAFAEEAAENAKEEIDTLKQKLAAVSDGVETSCDEGRDSGSPSGVADQCPSQDSNAAPQIEFALANGDENAFTAITLLHPLISTIQVIQVYDQEPSTTITLADDYIEKCREIAALQTSAIELQSKVTITEASITSLQDKVTKIEATKTSLEAKINTLETENVTLNATNAALGFDSNSQKLEIATLKSRIMTLAAEHTGLESKVASMEAKNKALSSSLKYYQKERIIRQARQKEYAHGIYTGQTSPKLVYGKEEFPSACLSLIGKKSYLQLRIQGHKNEKVQGLIAAAVPEQPAGPKRGGRRGNKCATKETGKPTIEKEVQIPAKETDQHPGLGIFEESEHEEDLPETQAQATMFESYKSTFSDAFDAEKVAYASYREKSAVEVAEAAEKRWKSNKEELMKIFAKSNNARVASTVPTIVITPTSNSSTNTDNTSMVSAAVLSVTPVPECFTSTPAADTTPALVNAKTWTFGSILGLMFGW</sequence>
<feature type="coiled-coil region" evidence="1">
    <location>
        <begin position="251"/>
        <end position="310"/>
    </location>
</feature>
<dbReference type="OrthoDB" id="10255512at2759"/>
<feature type="region of interest" description="Disordered" evidence="2">
    <location>
        <begin position="121"/>
        <end position="174"/>
    </location>
</feature>
<accession>A0A8H8BU22</accession>
<keyword evidence="1" id="KW-0175">Coiled coil</keyword>
<evidence type="ECO:0000256" key="2">
    <source>
        <dbReference type="SAM" id="MobiDB-lite"/>
    </source>
</evidence>
<dbReference type="Proteomes" id="UP000664132">
    <property type="component" value="Unassembled WGS sequence"/>
</dbReference>
<evidence type="ECO:0000313" key="4">
    <source>
        <dbReference type="Proteomes" id="UP000664132"/>
    </source>
</evidence>
<dbReference type="EMBL" id="JAFJYH010000030">
    <property type="protein sequence ID" value="KAG4423729.1"/>
    <property type="molecule type" value="Genomic_DNA"/>
</dbReference>
<keyword evidence="4" id="KW-1185">Reference proteome</keyword>